<protein>
    <submittedName>
        <fullName evidence="1">Uncharacterized protein</fullName>
    </submittedName>
</protein>
<proteinExistence type="predicted"/>
<evidence type="ECO:0000313" key="1">
    <source>
        <dbReference type="EMBL" id="KAG0433285.1"/>
    </source>
</evidence>
<reference evidence="1 2" key="1">
    <citation type="journal article" date="2020" name="Cell">
        <title>Large-Scale Comparative Analyses of Tick Genomes Elucidate Their Genetic Diversity and Vector Capacities.</title>
        <authorList>
            <consortium name="Tick Genome and Microbiome Consortium (TIGMIC)"/>
            <person name="Jia N."/>
            <person name="Wang J."/>
            <person name="Shi W."/>
            <person name="Du L."/>
            <person name="Sun Y."/>
            <person name="Zhan W."/>
            <person name="Jiang J.F."/>
            <person name="Wang Q."/>
            <person name="Zhang B."/>
            <person name="Ji P."/>
            <person name="Bell-Sakyi L."/>
            <person name="Cui X.M."/>
            <person name="Yuan T.T."/>
            <person name="Jiang B.G."/>
            <person name="Yang W.F."/>
            <person name="Lam T.T."/>
            <person name="Chang Q.C."/>
            <person name="Ding S.J."/>
            <person name="Wang X.J."/>
            <person name="Zhu J.G."/>
            <person name="Ruan X.D."/>
            <person name="Zhao L."/>
            <person name="Wei J.T."/>
            <person name="Ye R.Z."/>
            <person name="Que T.C."/>
            <person name="Du C.H."/>
            <person name="Zhou Y.H."/>
            <person name="Cheng J.X."/>
            <person name="Dai P.F."/>
            <person name="Guo W.B."/>
            <person name="Han X.H."/>
            <person name="Huang E.J."/>
            <person name="Li L.F."/>
            <person name="Wei W."/>
            <person name="Gao Y.C."/>
            <person name="Liu J.Z."/>
            <person name="Shao H.Z."/>
            <person name="Wang X."/>
            <person name="Wang C.C."/>
            <person name="Yang T.C."/>
            <person name="Huo Q.B."/>
            <person name="Li W."/>
            <person name="Chen H.Y."/>
            <person name="Chen S.E."/>
            <person name="Zhou L.G."/>
            <person name="Ni X.B."/>
            <person name="Tian J.H."/>
            <person name="Sheng Y."/>
            <person name="Liu T."/>
            <person name="Pan Y.S."/>
            <person name="Xia L.Y."/>
            <person name="Li J."/>
            <person name="Zhao F."/>
            <person name="Cao W.C."/>
        </authorList>
    </citation>
    <scope>NUCLEOTIDE SEQUENCE [LARGE SCALE GENOMIC DNA]</scope>
    <source>
        <strain evidence="1">Iper-2018</strain>
    </source>
</reference>
<dbReference type="Proteomes" id="UP000805193">
    <property type="component" value="Unassembled WGS sequence"/>
</dbReference>
<gene>
    <name evidence="1" type="ORF">HPB47_020060</name>
</gene>
<dbReference type="EMBL" id="JABSTQ010009072">
    <property type="protein sequence ID" value="KAG0433285.1"/>
    <property type="molecule type" value="Genomic_DNA"/>
</dbReference>
<organism evidence="1 2">
    <name type="scientific">Ixodes persulcatus</name>
    <name type="common">Taiga tick</name>
    <dbReference type="NCBI Taxonomy" id="34615"/>
    <lineage>
        <taxon>Eukaryota</taxon>
        <taxon>Metazoa</taxon>
        <taxon>Ecdysozoa</taxon>
        <taxon>Arthropoda</taxon>
        <taxon>Chelicerata</taxon>
        <taxon>Arachnida</taxon>
        <taxon>Acari</taxon>
        <taxon>Parasitiformes</taxon>
        <taxon>Ixodida</taxon>
        <taxon>Ixodoidea</taxon>
        <taxon>Ixodidae</taxon>
        <taxon>Ixodinae</taxon>
        <taxon>Ixodes</taxon>
    </lineage>
</organism>
<comment type="caution">
    <text evidence="1">The sequence shown here is derived from an EMBL/GenBank/DDBJ whole genome shotgun (WGS) entry which is preliminary data.</text>
</comment>
<keyword evidence="2" id="KW-1185">Reference proteome</keyword>
<name>A0AC60QJZ2_IXOPE</name>
<accession>A0AC60QJZ2</accession>
<sequence>MHPQYHEQRRLKRAGALHKRLGGREDVAYVDATENTRREAFFLSAVNNAGSLLTSATTLPEEAEEFASALAMTNTSATTIVSDSKTAIRNFMKRQVSPYTLRLLTKHSPPTPSTSSEPVRTPPILATRQPTLPPEDSPTGLGTPHLLEWSFARPGTNCLYADDITLWMEGGSDGNIEATVASAVDIIAVHAGAANLSSSPQKSEVLLLRPSRVATAHNPSLNQITSKQPFYP</sequence>
<evidence type="ECO:0000313" key="2">
    <source>
        <dbReference type="Proteomes" id="UP000805193"/>
    </source>
</evidence>